<dbReference type="AlphaFoldDB" id="A0A2H0W0D2"/>
<dbReference type="SUPFAM" id="SSF51735">
    <property type="entry name" value="NAD(P)-binding Rossmann-fold domains"/>
    <property type="match status" value="1"/>
</dbReference>
<comment type="caution">
    <text evidence="3">The sequence shown here is derived from an EMBL/GenBank/DDBJ whole genome shotgun (WGS) entry which is preliminary data.</text>
</comment>
<dbReference type="InterPro" id="IPR016040">
    <property type="entry name" value="NAD(P)-bd_dom"/>
</dbReference>
<keyword evidence="1" id="KW-0520">NAD</keyword>
<proteinExistence type="predicted"/>
<evidence type="ECO:0000313" key="3">
    <source>
        <dbReference type="EMBL" id="PIS04798.1"/>
    </source>
</evidence>
<evidence type="ECO:0000259" key="2">
    <source>
        <dbReference type="Pfam" id="PF16363"/>
    </source>
</evidence>
<dbReference type="Proteomes" id="UP000230935">
    <property type="component" value="Unassembled WGS sequence"/>
</dbReference>
<reference evidence="4" key="1">
    <citation type="submission" date="2017-09" db="EMBL/GenBank/DDBJ databases">
        <title>Depth-based differentiation of microbial function through sediment-hosted aquifers and enrichment of novel symbionts in the deep terrestrial subsurface.</title>
        <authorList>
            <person name="Probst A.J."/>
            <person name="Ladd B."/>
            <person name="Jarett J.K."/>
            <person name="Geller-Mcgrath D.E."/>
            <person name="Sieber C.M.K."/>
            <person name="Emerson J.B."/>
            <person name="Anantharaman K."/>
            <person name="Thomas B.C."/>
            <person name="Malmstrom R."/>
            <person name="Stieglmeier M."/>
            <person name="Klingl A."/>
            <person name="Woyke T."/>
            <person name="Ryan C.M."/>
            <person name="Banfield J.F."/>
        </authorList>
    </citation>
    <scope>NUCLEOTIDE SEQUENCE [LARGE SCALE GENOMIC DNA]</scope>
</reference>
<gene>
    <name evidence="3" type="ORF">COT81_04595</name>
</gene>
<accession>A0A2H0W0D2</accession>
<evidence type="ECO:0000256" key="1">
    <source>
        <dbReference type="ARBA" id="ARBA00023027"/>
    </source>
</evidence>
<evidence type="ECO:0000313" key="4">
    <source>
        <dbReference type="Proteomes" id="UP000230935"/>
    </source>
</evidence>
<dbReference type="Gene3D" id="3.40.50.720">
    <property type="entry name" value="NAD(P)-binding Rossmann-like Domain"/>
    <property type="match status" value="1"/>
</dbReference>
<name>A0A2H0W0D2_9BACT</name>
<dbReference type="Pfam" id="PF16363">
    <property type="entry name" value="GDP_Man_Dehyd"/>
    <property type="match status" value="1"/>
</dbReference>
<dbReference type="PRINTS" id="PR01713">
    <property type="entry name" value="NUCEPIMERASE"/>
</dbReference>
<dbReference type="EMBL" id="PEZZ01000035">
    <property type="protein sequence ID" value="PIS04798.1"/>
    <property type="molecule type" value="Genomic_DNA"/>
</dbReference>
<sequence>MMILVTGCAGFIGYHATRALLERGDTVIGVDNFNDYYDTGLKEARITALGNQNKFTLHKINIEDKPALAKLFAKNKFDAVCHLAAQAGVRYSLENPDVYISTNVAGTHNLFELAREHKVPKFILASSASVYGGNTKVPFSETDAVDKPLSLYAATKRYNELEAHAYHSLYGLNVYCLRFFNVIGTWGRPDQALYKFTKAILADEQIDVYNNGEHKRDFTYVDDIAAGVLAAIDGCNGYEIINLGNHKPVDLEYFISLIEKSLGKTATKNYLPLQPGDVVETYADNSKAKKLLGWQPSTNIEQGVEKFIEWYKSYGA</sequence>
<dbReference type="PANTHER" id="PTHR43574">
    <property type="entry name" value="EPIMERASE-RELATED"/>
    <property type="match status" value="1"/>
</dbReference>
<feature type="domain" description="NAD(P)-binding" evidence="2">
    <location>
        <begin position="4"/>
        <end position="306"/>
    </location>
</feature>
<dbReference type="InterPro" id="IPR036291">
    <property type="entry name" value="NAD(P)-bd_dom_sf"/>
</dbReference>
<organism evidence="3 4">
    <name type="scientific">Candidatus Buchananbacteria bacterium CG10_big_fil_rev_8_21_14_0_10_42_9</name>
    <dbReference type="NCBI Taxonomy" id="1974526"/>
    <lineage>
        <taxon>Bacteria</taxon>
        <taxon>Candidatus Buchananiibacteriota</taxon>
    </lineage>
</organism>
<protein>
    <recommendedName>
        <fullName evidence="2">NAD(P)-binding domain-containing protein</fullName>
    </recommendedName>
</protein>